<keyword evidence="3" id="KW-1185">Reference proteome</keyword>
<dbReference type="EMBL" id="JANPWB010000016">
    <property type="protein sequence ID" value="KAJ1083654.1"/>
    <property type="molecule type" value="Genomic_DNA"/>
</dbReference>
<accession>A0AAV7KZ42</accession>
<organism evidence="2 3">
    <name type="scientific">Pleurodeles waltl</name>
    <name type="common">Iberian ribbed newt</name>
    <dbReference type="NCBI Taxonomy" id="8319"/>
    <lineage>
        <taxon>Eukaryota</taxon>
        <taxon>Metazoa</taxon>
        <taxon>Chordata</taxon>
        <taxon>Craniata</taxon>
        <taxon>Vertebrata</taxon>
        <taxon>Euteleostomi</taxon>
        <taxon>Amphibia</taxon>
        <taxon>Batrachia</taxon>
        <taxon>Caudata</taxon>
        <taxon>Salamandroidea</taxon>
        <taxon>Salamandridae</taxon>
        <taxon>Pleurodelinae</taxon>
        <taxon>Pleurodeles</taxon>
    </lineage>
</organism>
<gene>
    <name evidence="2" type="ORF">NDU88_003809</name>
</gene>
<sequence length="177" mass="18635">MSHRSWLPPESGRAPLYSDNLCVTHRYRALGVFTAAAVRIPIPESATQLPVAQSLSPSRESHCVSVGPSGPSEPSPGAKGSLYPQPSPSLRCGRGPPGHQLVFLLPAGRRVLVGMPEGVPCEQGTPIPNLCGRQRRRESQSAITARSPDGQLSLCLIQFPVHLGAVAPLASAAIIRG</sequence>
<evidence type="ECO:0000256" key="1">
    <source>
        <dbReference type="SAM" id="MobiDB-lite"/>
    </source>
</evidence>
<protein>
    <submittedName>
        <fullName evidence="2">Uncharacterized protein</fullName>
    </submittedName>
</protein>
<evidence type="ECO:0000313" key="2">
    <source>
        <dbReference type="EMBL" id="KAJ1083654.1"/>
    </source>
</evidence>
<dbReference type="AlphaFoldDB" id="A0AAV7KZ42"/>
<feature type="region of interest" description="Disordered" evidence="1">
    <location>
        <begin position="51"/>
        <end position="87"/>
    </location>
</feature>
<proteinExistence type="predicted"/>
<reference evidence="2" key="1">
    <citation type="journal article" date="2022" name="bioRxiv">
        <title>Sequencing and chromosome-scale assembly of the giantPleurodeles waltlgenome.</title>
        <authorList>
            <person name="Brown T."/>
            <person name="Elewa A."/>
            <person name="Iarovenko S."/>
            <person name="Subramanian E."/>
            <person name="Araus A.J."/>
            <person name="Petzold A."/>
            <person name="Susuki M."/>
            <person name="Suzuki K.-i.T."/>
            <person name="Hayashi T."/>
            <person name="Toyoda A."/>
            <person name="Oliveira C."/>
            <person name="Osipova E."/>
            <person name="Leigh N.D."/>
            <person name="Simon A."/>
            <person name="Yun M.H."/>
        </authorList>
    </citation>
    <scope>NUCLEOTIDE SEQUENCE</scope>
    <source>
        <strain evidence="2">20211129_DDA</strain>
        <tissue evidence="2">Liver</tissue>
    </source>
</reference>
<feature type="compositionally biased region" description="Low complexity" evidence="1">
    <location>
        <begin position="67"/>
        <end position="81"/>
    </location>
</feature>
<dbReference type="Proteomes" id="UP001066276">
    <property type="component" value="Chromosome 12"/>
</dbReference>
<evidence type="ECO:0000313" key="3">
    <source>
        <dbReference type="Proteomes" id="UP001066276"/>
    </source>
</evidence>
<comment type="caution">
    <text evidence="2">The sequence shown here is derived from an EMBL/GenBank/DDBJ whole genome shotgun (WGS) entry which is preliminary data.</text>
</comment>
<name>A0AAV7KZ42_PLEWA</name>